<evidence type="ECO:0000259" key="2">
    <source>
        <dbReference type="PROSITE" id="PS50887"/>
    </source>
</evidence>
<dbReference type="Pfam" id="PF00990">
    <property type="entry name" value="GGDEF"/>
    <property type="match status" value="1"/>
</dbReference>
<dbReference type="Gene3D" id="3.30.450.20">
    <property type="entry name" value="PAS domain"/>
    <property type="match status" value="1"/>
</dbReference>
<evidence type="ECO:0000259" key="1">
    <source>
        <dbReference type="PROSITE" id="PS50113"/>
    </source>
</evidence>
<dbReference type="PANTHER" id="PTHR44757:SF2">
    <property type="entry name" value="BIOFILM ARCHITECTURE MAINTENANCE PROTEIN MBAA"/>
    <property type="match status" value="1"/>
</dbReference>
<dbReference type="NCBIfam" id="TIGR00254">
    <property type="entry name" value="GGDEF"/>
    <property type="match status" value="1"/>
</dbReference>
<feature type="domain" description="PAC" evidence="1">
    <location>
        <begin position="13"/>
        <end position="65"/>
    </location>
</feature>
<feature type="domain" description="GGDEF" evidence="2">
    <location>
        <begin position="97"/>
        <end position="127"/>
    </location>
</feature>
<dbReference type="PROSITE" id="PS50113">
    <property type="entry name" value="PAC"/>
    <property type="match status" value="1"/>
</dbReference>
<dbReference type="InterPro" id="IPR001610">
    <property type="entry name" value="PAC"/>
</dbReference>
<evidence type="ECO:0000313" key="3">
    <source>
        <dbReference type="EMBL" id="GAH09159.1"/>
    </source>
</evidence>
<comment type="caution">
    <text evidence="3">The sequence shown here is derived from an EMBL/GenBank/DDBJ whole genome shotgun (WGS) entry which is preliminary data.</text>
</comment>
<feature type="non-terminal residue" evidence="3">
    <location>
        <position position="127"/>
    </location>
</feature>
<dbReference type="Gene3D" id="3.30.70.270">
    <property type="match status" value="1"/>
</dbReference>
<dbReference type="SUPFAM" id="SSF55073">
    <property type="entry name" value="Nucleotide cyclase"/>
    <property type="match status" value="1"/>
</dbReference>
<dbReference type="CDD" id="cd00130">
    <property type="entry name" value="PAS"/>
    <property type="match status" value="1"/>
</dbReference>
<dbReference type="EMBL" id="BART01038943">
    <property type="protein sequence ID" value="GAH09159.1"/>
    <property type="molecule type" value="Genomic_DNA"/>
</dbReference>
<dbReference type="InterPro" id="IPR043128">
    <property type="entry name" value="Rev_trsase/Diguanyl_cyclase"/>
</dbReference>
<dbReference type="PROSITE" id="PS50887">
    <property type="entry name" value="GGDEF"/>
    <property type="match status" value="1"/>
</dbReference>
<dbReference type="CDD" id="cd01949">
    <property type="entry name" value="GGDEF"/>
    <property type="match status" value="1"/>
</dbReference>
<organism evidence="3">
    <name type="scientific">marine sediment metagenome</name>
    <dbReference type="NCBI Taxonomy" id="412755"/>
    <lineage>
        <taxon>unclassified sequences</taxon>
        <taxon>metagenomes</taxon>
        <taxon>ecological metagenomes</taxon>
    </lineage>
</organism>
<feature type="non-terminal residue" evidence="3">
    <location>
        <position position="1"/>
    </location>
</feature>
<dbReference type="AlphaFoldDB" id="X1DW41"/>
<dbReference type="InterPro" id="IPR029787">
    <property type="entry name" value="Nucleotide_cyclase"/>
</dbReference>
<proteinExistence type="predicted"/>
<dbReference type="InterPro" id="IPR000014">
    <property type="entry name" value="PAS"/>
</dbReference>
<dbReference type="SUPFAM" id="SSF55785">
    <property type="entry name" value="PYP-like sensor domain (PAS domain)"/>
    <property type="match status" value="1"/>
</dbReference>
<protein>
    <recommendedName>
        <fullName evidence="4">GGDEF domain-containing protein</fullName>
    </recommendedName>
</protein>
<dbReference type="SMART" id="SM00086">
    <property type="entry name" value="PAC"/>
    <property type="match status" value="1"/>
</dbReference>
<dbReference type="InterPro" id="IPR052155">
    <property type="entry name" value="Biofilm_reg_signaling"/>
</dbReference>
<name>X1DW41_9ZZZZ</name>
<dbReference type="InterPro" id="IPR000700">
    <property type="entry name" value="PAS-assoc_C"/>
</dbReference>
<dbReference type="InterPro" id="IPR035965">
    <property type="entry name" value="PAS-like_dom_sf"/>
</dbReference>
<reference evidence="3" key="1">
    <citation type="journal article" date="2014" name="Front. Microbiol.">
        <title>High frequency of phylogenetically diverse reductive dehalogenase-homologous genes in deep subseafloor sedimentary metagenomes.</title>
        <authorList>
            <person name="Kawai M."/>
            <person name="Futagami T."/>
            <person name="Toyoda A."/>
            <person name="Takaki Y."/>
            <person name="Nishi S."/>
            <person name="Hori S."/>
            <person name="Arai W."/>
            <person name="Tsubouchi T."/>
            <person name="Morono Y."/>
            <person name="Uchiyama I."/>
            <person name="Ito T."/>
            <person name="Fujiyama A."/>
            <person name="Inagaki F."/>
            <person name="Takami H."/>
        </authorList>
    </citation>
    <scope>NUCLEOTIDE SEQUENCE</scope>
    <source>
        <strain evidence="3">Expedition CK06-06</strain>
    </source>
</reference>
<sequence length="127" mass="15004">KRFEKVVSNKIALNYEVEFLKRDGTVVNTLESNAPVRDNDGRILFVVSTLTDVTSYRQLQKKLVESTYIDYLTGLYNIRYLYKRLREEIKRAKRKNEKIAVIMFDIDNFKSYNDKFGHESGNKLLKN</sequence>
<dbReference type="NCBIfam" id="TIGR00229">
    <property type="entry name" value="sensory_box"/>
    <property type="match status" value="1"/>
</dbReference>
<evidence type="ECO:0008006" key="4">
    <source>
        <dbReference type="Google" id="ProtNLM"/>
    </source>
</evidence>
<gene>
    <name evidence="3" type="ORF">S01H4_64301</name>
</gene>
<accession>X1DW41</accession>
<dbReference type="InterPro" id="IPR000160">
    <property type="entry name" value="GGDEF_dom"/>
</dbReference>
<dbReference type="PANTHER" id="PTHR44757">
    <property type="entry name" value="DIGUANYLATE CYCLASE DGCP"/>
    <property type="match status" value="1"/>
</dbReference>